<dbReference type="Proteomes" id="UP000006852">
    <property type="component" value="Chromosome"/>
</dbReference>
<dbReference type="HOGENOM" id="CLU_094598_1_0_12"/>
<evidence type="ECO:0008006" key="4">
    <source>
        <dbReference type="Google" id="ProtNLM"/>
    </source>
</evidence>
<dbReference type="STRING" id="869209.Tresu_2280"/>
<dbReference type="eggNOG" id="ENOG5033HN8">
    <property type="taxonomic scope" value="Bacteria"/>
</dbReference>
<keyword evidence="1" id="KW-0732">Signal</keyword>
<name>F2NWF5_TRES6</name>
<feature type="chain" id="PRO_5003282977" description="Lipoprotein" evidence="1">
    <location>
        <begin position="22"/>
        <end position="181"/>
    </location>
</feature>
<dbReference type="OrthoDB" id="307147at2"/>
<keyword evidence="3" id="KW-1185">Reference proteome</keyword>
<dbReference type="GeneID" id="302999393"/>
<dbReference type="EMBL" id="CP002631">
    <property type="protein sequence ID" value="AEB15144.1"/>
    <property type="molecule type" value="Genomic_DNA"/>
</dbReference>
<accession>F2NWF5</accession>
<protein>
    <recommendedName>
        <fullName evidence="4">Lipoprotein</fullName>
    </recommendedName>
</protein>
<feature type="signal peptide" evidence="1">
    <location>
        <begin position="1"/>
        <end position="21"/>
    </location>
</feature>
<reference evidence="2 3" key="1">
    <citation type="journal article" date="2011" name="Stand. Genomic Sci.">
        <title>Complete genome sequence of Treponema succinifaciens type strain (6091).</title>
        <authorList>
            <person name="Han C."/>
            <person name="Gronow S."/>
            <person name="Teshima H."/>
            <person name="Lapidus A."/>
            <person name="Nolan M."/>
            <person name="Lucas S."/>
            <person name="Hammon N."/>
            <person name="Deshpande S."/>
            <person name="Cheng J.F."/>
            <person name="Zeytun A."/>
            <person name="Tapia R."/>
            <person name="Goodwin L."/>
            <person name="Pitluck S."/>
            <person name="Liolios K."/>
            <person name="Pagani I."/>
            <person name="Ivanova N."/>
            <person name="Mavromatis K."/>
            <person name="Mikhailova N."/>
            <person name="Huntemann M."/>
            <person name="Pati A."/>
            <person name="Chen A."/>
            <person name="Palaniappan K."/>
            <person name="Land M."/>
            <person name="Hauser L."/>
            <person name="Brambilla E.M."/>
            <person name="Rohde M."/>
            <person name="Goker M."/>
            <person name="Woyke T."/>
            <person name="Bristow J."/>
            <person name="Eisen J.A."/>
            <person name="Markowitz V."/>
            <person name="Hugenholtz P."/>
            <person name="Kyrpides N.C."/>
            <person name="Klenk H.P."/>
            <person name="Detter J.C."/>
        </authorList>
    </citation>
    <scope>NUCLEOTIDE SEQUENCE [LARGE SCALE GENOMIC DNA]</scope>
    <source>
        <strain evidence="3">ATCC 33096 / DSM 2489 / 6091</strain>
    </source>
</reference>
<evidence type="ECO:0000313" key="3">
    <source>
        <dbReference type="Proteomes" id="UP000006852"/>
    </source>
</evidence>
<organism evidence="2 3">
    <name type="scientific">Treponema succinifaciens (strain ATCC 33096 / DSM 2489 / 6091)</name>
    <dbReference type="NCBI Taxonomy" id="869209"/>
    <lineage>
        <taxon>Bacteria</taxon>
        <taxon>Pseudomonadati</taxon>
        <taxon>Spirochaetota</taxon>
        <taxon>Spirochaetia</taxon>
        <taxon>Spirochaetales</taxon>
        <taxon>Treponemataceae</taxon>
        <taxon>Treponema</taxon>
    </lineage>
</organism>
<sequence>MRIKTFFICFFALLLTFPFFAEDSLPFGYRGIQLGMSVDQVKEALKKDLNFGYRGDRDVSLLPGENRTLIETDTSKNAPYSFLDRCWFQFYEDKLYTITLNLRRSKIDHYSVFSSLTEKYGNPSSLNPEKSEWKDDNVIMSLERPLTLKYTDRKIFEDLQSKALVNKSAEEMARDEFLEGL</sequence>
<dbReference type="RefSeq" id="WP_013702396.1">
    <property type="nucleotide sequence ID" value="NC_015385.1"/>
</dbReference>
<reference evidence="3" key="2">
    <citation type="submission" date="2011-04" db="EMBL/GenBank/DDBJ databases">
        <title>The complete genome of chromosome of Treponema succinifaciens DSM 2489.</title>
        <authorList>
            <person name="Lucas S."/>
            <person name="Copeland A."/>
            <person name="Lapidus A."/>
            <person name="Bruce D."/>
            <person name="Goodwin L."/>
            <person name="Pitluck S."/>
            <person name="Peters L."/>
            <person name="Kyrpides N."/>
            <person name="Mavromatis K."/>
            <person name="Ivanova N."/>
            <person name="Ovchinnikova G."/>
            <person name="Teshima H."/>
            <person name="Detter J.C."/>
            <person name="Tapia R."/>
            <person name="Han C."/>
            <person name="Land M."/>
            <person name="Hauser L."/>
            <person name="Markowitz V."/>
            <person name="Cheng J.-F."/>
            <person name="Hugenholtz P."/>
            <person name="Woyke T."/>
            <person name="Wu D."/>
            <person name="Gronow S."/>
            <person name="Wellnitz S."/>
            <person name="Brambilla E."/>
            <person name="Klenk H.-P."/>
            <person name="Eisen J.A."/>
        </authorList>
    </citation>
    <scope>NUCLEOTIDE SEQUENCE [LARGE SCALE GENOMIC DNA]</scope>
    <source>
        <strain evidence="3">ATCC 33096 / DSM 2489 / 6091</strain>
    </source>
</reference>
<evidence type="ECO:0000256" key="1">
    <source>
        <dbReference type="SAM" id="SignalP"/>
    </source>
</evidence>
<gene>
    <name evidence="2" type="ordered locus">Tresu_2280</name>
</gene>
<evidence type="ECO:0000313" key="2">
    <source>
        <dbReference type="EMBL" id="AEB15144.1"/>
    </source>
</evidence>
<dbReference type="KEGG" id="tsu:Tresu_2280"/>
<dbReference type="AlphaFoldDB" id="F2NWF5"/>
<proteinExistence type="predicted"/>